<keyword evidence="1 3" id="KW-0853">WD repeat</keyword>
<dbReference type="GO" id="GO:0080008">
    <property type="term" value="C:Cul4-RING E3 ubiquitin ligase complex"/>
    <property type="evidence" value="ECO:0007669"/>
    <property type="project" value="TreeGrafter"/>
</dbReference>
<dbReference type="InterPro" id="IPR052254">
    <property type="entry name" value="CUL4-DDB1_E3_ligase_receptor"/>
</dbReference>
<dbReference type="InterPro" id="IPR036322">
    <property type="entry name" value="WD40_repeat_dom_sf"/>
</dbReference>
<dbReference type="InterPro" id="IPR001680">
    <property type="entry name" value="WD40_rpt"/>
</dbReference>
<reference evidence="5" key="1">
    <citation type="submission" date="2025-08" db="UniProtKB">
        <authorList>
            <consortium name="RefSeq"/>
        </authorList>
    </citation>
    <scope>IDENTIFICATION</scope>
    <source>
        <tissue evidence="5">Blood</tissue>
    </source>
</reference>
<evidence type="ECO:0000256" key="3">
    <source>
        <dbReference type="PROSITE-ProRule" id="PRU00221"/>
    </source>
</evidence>
<keyword evidence="2" id="KW-0677">Repeat</keyword>
<dbReference type="InterPro" id="IPR015943">
    <property type="entry name" value="WD40/YVTN_repeat-like_dom_sf"/>
</dbReference>
<dbReference type="PANTHER" id="PTHR44472">
    <property type="entry name" value="DDB1- AND CUL4-ASSOCIATED FACTOR 4-RELATED"/>
    <property type="match status" value="1"/>
</dbReference>
<dbReference type="AlphaFoldDB" id="A0A6J3HHG0"/>
<dbReference type="Pfam" id="PF23761">
    <property type="entry name" value="Beta-prop_DCAF4"/>
    <property type="match status" value="1"/>
</dbReference>
<name>A0A6J3HHG0_SAPAP</name>
<evidence type="ECO:0000256" key="1">
    <source>
        <dbReference type="ARBA" id="ARBA00022574"/>
    </source>
</evidence>
<accession>A0A6J3HHG0</accession>
<dbReference type="SMART" id="SM00320">
    <property type="entry name" value="WD40"/>
    <property type="match status" value="2"/>
</dbReference>
<sequence length="397" mass="44355">MEAERLRLLEEEAKQKKVARMGFNASSMLRKSQLGFLNVTSYSRLANELRVSCMQRKKVQIRSLDLSSLESNRFNFILASTNSDQLFVVNQVEVEGSKYGIISLRTLKIPSFHVYVLRNLFVPNRKVKSLCWASLNQLDSHVLLCFEGIREAPSCAVLLPASRFLNVYASRVNQPGMLCSFQIPAAWSCAWSLNFQAYHCFSAGVSQQVLLTNVATGHQQSFGASSDVLAQQFAITAPLLFNGCRSGEIFAIDLRCRNRGKGWKATCLFHDSAVTSIQILQEEQCLMASDMTGKIKLWDLRATKCIREYEGHVNESAYLPLHVHEEEGIVVAVGQDCYTRIWSLHDAHLLRTIPSPYPASEDDIPSVAFASRLGGIRGAAPGLLMAVQQDLYCFPFS</sequence>
<proteinExistence type="predicted"/>
<gene>
    <name evidence="5" type="primary">DCAF4L1</name>
</gene>
<dbReference type="Gene3D" id="2.130.10.10">
    <property type="entry name" value="YVTN repeat-like/Quinoprotein amine dehydrogenase"/>
    <property type="match status" value="1"/>
</dbReference>
<evidence type="ECO:0000256" key="2">
    <source>
        <dbReference type="ARBA" id="ARBA00022737"/>
    </source>
</evidence>
<organism evidence="4 5">
    <name type="scientific">Sapajus apella</name>
    <name type="common">Brown-capped capuchin</name>
    <name type="synonym">Cebus apella</name>
    <dbReference type="NCBI Taxonomy" id="9515"/>
    <lineage>
        <taxon>Eukaryota</taxon>
        <taxon>Metazoa</taxon>
        <taxon>Chordata</taxon>
        <taxon>Craniata</taxon>
        <taxon>Vertebrata</taxon>
        <taxon>Euteleostomi</taxon>
        <taxon>Mammalia</taxon>
        <taxon>Eutheria</taxon>
        <taxon>Euarchontoglires</taxon>
        <taxon>Primates</taxon>
        <taxon>Haplorrhini</taxon>
        <taxon>Platyrrhini</taxon>
        <taxon>Cebidae</taxon>
        <taxon>Cebinae</taxon>
        <taxon>Sapajus</taxon>
    </lineage>
</organism>
<dbReference type="SUPFAM" id="SSF50978">
    <property type="entry name" value="WD40 repeat-like"/>
    <property type="match status" value="1"/>
</dbReference>
<dbReference type="Proteomes" id="UP000504640">
    <property type="component" value="Unplaced"/>
</dbReference>
<dbReference type="CTD" id="285429"/>
<keyword evidence="4" id="KW-1185">Reference proteome</keyword>
<protein>
    <submittedName>
        <fullName evidence="5">DDB1- and CUL4-associated factor 4-like protein 1</fullName>
    </submittedName>
</protein>
<dbReference type="PROSITE" id="PS50082">
    <property type="entry name" value="WD_REPEATS_2"/>
    <property type="match status" value="1"/>
</dbReference>
<evidence type="ECO:0000313" key="5">
    <source>
        <dbReference type="RefSeq" id="XP_032129948.1"/>
    </source>
</evidence>
<dbReference type="RefSeq" id="XP_032129948.1">
    <property type="nucleotide sequence ID" value="XM_032274057.1"/>
</dbReference>
<dbReference type="GeneID" id="116548663"/>
<evidence type="ECO:0000313" key="4">
    <source>
        <dbReference type="Proteomes" id="UP000504640"/>
    </source>
</evidence>
<feature type="repeat" description="WD" evidence="3">
    <location>
        <begin position="270"/>
        <end position="308"/>
    </location>
</feature>
<dbReference type="PANTHER" id="PTHR44472:SF2">
    <property type="entry name" value="DDB1- AND CUL4-ASSOCIATED FACTOR 4-LIKE PROTEIN 1"/>
    <property type="match status" value="1"/>
</dbReference>